<dbReference type="Gene3D" id="2.10.60.10">
    <property type="entry name" value="CD59"/>
    <property type="match status" value="1"/>
</dbReference>
<dbReference type="InterPro" id="IPR045860">
    <property type="entry name" value="Snake_toxin-like_sf"/>
</dbReference>
<organism evidence="3 4">
    <name type="scientific">Xenopus laevis</name>
    <name type="common">African clawed frog</name>
    <dbReference type="NCBI Taxonomy" id="8355"/>
    <lineage>
        <taxon>Eukaryota</taxon>
        <taxon>Metazoa</taxon>
        <taxon>Chordata</taxon>
        <taxon>Craniata</taxon>
        <taxon>Vertebrata</taxon>
        <taxon>Euteleostomi</taxon>
        <taxon>Amphibia</taxon>
        <taxon>Batrachia</taxon>
        <taxon>Anura</taxon>
        <taxon>Pipoidea</taxon>
        <taxon>Pipidae</taxon>
        <taxon>Xenopodinae</taxon>
        <taxon>Xenopus</taxon>
        <taxon>Xenopus</taxon>
    </lineage>
</organism>
<dbReference type="InterPro" id="IPR051110">
    <property type="entry name" value="Ly-6/neurotoxin-like_GPI-ap"/>
</dbReference>
<name>A0A974HH29_XENLA</name>
<gene>
    <name evidence="3" type="ORF">XELAEV_18032465mg</name>
</gene>
<reference evidence="4" key="1">
    <citation type="journal article" date="2016" name="Nature">
        <title>Genome evolution in the allotetraploid frog Xenopus laevis.</title>
        <authorList>
            <person name="Session A.M."/>
            <person name="Uno Y."/>
            <person name="Kwon T."/>
            <person name="Chapman J.A."/>
            <person name="Toyoda A."/>
            <person name="Takahashi S."/>
            <person name="Fukui A."/>
            <person name="Hikosaka A."/>
            <person name="Suzuki A."/>
            <person name="Kondo M."/>
            <person name="van Heeringen S.J."/>
            <person name="Quigley I."/>
            <person name="Heinz S."/>
            <person name="Ogino H."/>
            <person name="Ochi H."/>
            <person name="Hellsten U."/>
            <person name="Lyons J.B."/>
            <person name="Simakov O."/>
            <person name="Putnam N."/>
            <person name="Stites J."/>
            <person name="Kuroki Y."/>
            <person name="Tanaka T."/>
            <person name="Michiue T."/>
            <person name="Watanabe M."/>
            <person name="Bogdanovic O."/>
            <person name="Lister R."/>
            <person name="Georgiou G."/>
            <person name="Paranjpe S.S."/>
            <person name="van Kruijsbergen I."/>
            <person name="Shu S."/>
            <person name="Carlson J."/>
            <person name="Kinoshita T."/>
            <person name="Ohta Y."/>
            <person name="Mawaribuchi S."/>
            <person name="Jenkins J."/>
            <person name="Grimwood J."/>
            <person name="Schmutz J."/>
            <person name="Mitros T."/>
            <person name="Mozaffari S.V."/>
            <person name="Suzuki Y."/>
            <person name="Haramoto Y."/>
            <person name="Yamamoto T.S."/>
            <person name="Takagi C."/>
            <person name="Heald R."/>
            <person name="Miller K."/>
            <person name="Haudenschild C."/>
            <person name="Kitzman J."/>
            <person name="Nakayama T."/>
            <person name="Izutsu Y."/>
            <person name="Robert J."/>
            <person name="Fortriede J."/>
            <person name="Burns K."/>
            <person name="Lotay V."/>
            <person name="Karimi K."/>
            <person name="Yasuoka Y."/>
            <person name="Dichmann D.S."/>
            <person name="Flajnik M.F."/>
            <person name="Houston D.W."/>
            <person name="Shendure J."/>
            <person name="DuPasquier L."/>
            <person name="Vize P.D."/>
            <person name="Zorn A.M."/>
            <person name="Ito M."/>
            <person name="Marcotte E.M."/>
            <person name="Wallingford J.B."/>
            <person name="Ito Y."/>
            <person name="Asashima M."/>
            <person name="Ueno N."/>
            <person name="Matsuda Y."/>
            <person name="Veenstra G.J."/>
            <person name="Fujiyama A."/>
            <person name="Harland R.M."/>
            <person name="Taira M."/>
            <person name="Rokhsar D.S."/>
        </authorList>
    </citation>
    <scope>NUCLEOTIDE SEQUENCE [LARGE SCALE GENOMIC DNA]</scope>
    <source>
        <strain evidence="4">J</strain>
    </source>
</reference>
<protein>
    <recommendedName>
        <fullName evidence="2">Snake toxin/toxin-like domain-containing protein</fullName>
    </recommendedName>
</protein>
<dbReference type="PANTHER" id="PTHR16983">
    <property type="entry name" value="UPAR/LY6 DOMAIN-CONTAINING PROTEIN"/>
    <property type="match status" value="1"/>
</dbReference>
<dbReference type="InterPro" id="IPR035076">
    <property type="entry name" value="Toxin/TOLIP"/>
</dbReference>
<dbReference type="GO" id="GO:0005886">
    <property type="term" value="C:plasma membrane"/>
    <property type="evidence" value="ECO:0007669"/>
    <property type="project" value="TreeGrafter"/>
</dbReference>
<keyword evidence="1" id="KW-0732">Signal</keyword>
<dbReference type="Proteomes" id="UP000694892">
    <property type="component" value="Chromosome 6L"/>
</dbReference>
<dbReference type="Pfam" id="PF00087">
    <property type="entry name" value="Toxin_TOLIP"/>
    <property type="match status" value="1"/>
</dbReference>
<feature type="domain" description="Snake toxin/toxin-like" evidence="2">
    <location>
        <begin position="30"/>
        <end position="105"/>
    </location>
</feature>
<sequence length="137" mass="15199">MSPFCCDLWWEQKLWKFLCKYTVNLELVPCYTCDDYTASKDCSTVTNCSDTTKFCKTAVKSPNVGFPFTGDEEVRRVCAVSCEQTEEDSLGNDGPTFCCNSDLCNNRGLSSHSNSLAASALNLSVLILTLTAMRIFL</sequence>
<evidence type="ECO:0000259" key="2">
    <source>
        <dbReference type="Pfam" id="PF00087"/>
    </source>
</evidence>
<proteinExistence type="predicted"/>
<evidence type="ECO:0000256" key="1">
    <source>
        <dbReference type="ARBA" id="ARBA00022729"/>
    </source>
</evidence>
<evidence type="ECO:0000313" key="3">
    <source>
        <dbReference type="EMBL" id="OCT77266.1"/>
    </source>
</evidence>
<dbReference type="SUPFAM" id="SSF57302">
    <property type="entry name" value="Snake toxin-like"/>
    <property type="match status" value="1"/>
</dbReference>
<evidence type="ECO:0000313" key="4">
    <source>
        <dbReference type="Proteomes" id="UP000694892"/>
    </source>
</evidence>
<dbReference type="PANTHER" id="PTHR16983:SF16">
    <property type="entry name" value="UPAR_LY6 DOMAIN-CONTAINING PROTEIN"/>
    <property type="match status" value="1"/>
</dbReference>
<dbReference type="EMBL" id="CM004476">
    <property type="protein sequence ID" value="OCT77266.1"/>
    <property type="molecule type" value="Genomic_DNA"/>
</dbReference>
<dbReference type="FunFam" id="2.10.60.10:FF:000003">
    <property type="entry name" value="lymphocyte antigen 6E isoform X1"/>
    <property type="match status" value="1"/>
</dbReference>
<accession>A0A974HH29</accession>
<dbReference type="AlphaFoldDB" id="A0A974HH29"/>